<evidence type="ECO:0000256" key="3">
    <source>
        <dbReference type="ARBA" id="ARBA00004729"/>
    </source>
</evidence>
<evidence type="ECO:0000259" key="11">
    <source>
        <dbReference type="Pfam" id="PF00694"/>
    </source>
</evidence>
<reference evidence="12 13" key="1">
    <citation type="submission" date="2018-07" db="EMBL/GenBank/DDBJ databases">
        <title>Dyella monticola sp. nov. and Dyella psychrodurans sp. nov. isolated from monsoon evergreen broad-leaved forest soil of Dinghu Mountain, China.</title>
        <authorList>
            <person name="Gao Z."/>
            <person name="Qiu L."/>
        </authorList>
    </citation>
    <scope>NUCLEOTIDE SEQUENCE [LARGE SCALE GENOMIC DNA]</scope>
    <source>
        <strain evidence="12 13">4MSK11</strain>
    </source>
</reference>
<keyword evidence="6 10" id="KW-0432">Leucine biosynthesis</keyword>
<dbReference type="OrthoDB" id="9777465at2"/>
<evidence type="ECO:0000256" key="1">
    <source>
        <dbReference type="ARBA" id="ARBA00000491"/>
    </source>
</evidence>
<dbReference type="InterPro" id="IPR004431">
    <property type="entry name" value="3-IsopropMal_deHydase_ssu"/>
</dbReference>
<dbReference type="UniPathway" id="UPA00048">
    <property type="reaction ID" value="UER00071"/>
</dbReference>
<dbReference type="EC" id="4.2.1.33" evidence="10"/>
<evidence type="ECO:0000256" key="5">
    <source>
        <dbReference type="ARBA" id="ARBA00011271"/>
    </source>
</evidence>
<evidence type="ECO:0000313" key="12">
    <source>
        <dbReference type="EMBL" id="RDS84312.1"/>
    </source>
</evidence>
<protein>
    <recommendedName>
        <fullName evidence="10">3-isopropylmalate dehydratase small subunit</fullName>
        <ecNumber evidence="10">4.2.1.33</ecNumber>
    </recommendedName>
    <alternativeName>
        <fullName evidence="10">Alpha-IPM isomerase</fullName>
        <shortName evidence="10">IPMI</shortName>
    </alternativeName>
    <alternativeName>
        <fullName evidence="10">Isopropylmalate isomerase</fullName>
    </alternativeName>
</protein>
<evidence type="ECO:0000256" key="10">
    <source>
        <dbReference type="HAMAP-Rule" id="MF_01031"/>
    </source>
</evidence>
<keyword evidence="7 10" id="KW-0028">Amino-acid biosynthesis</keyword>
<dbReference type="NCBIfam" id="TIGR00171">
    <property type="entry name" value="leuD"/>
    <property type="match status" value="1"/>
</dbReference>
<comment type="function">
    <text evidence="2 10">Catalyzes the isomerization between 2-isopropylmalate and 3-isopropylmalate, via the formation of 2-isopropylmaleate.</text>
</comment>
<dbReference type="InterPro" id="IPR000573">
    <property type="entry name" value="AconitaseA/IPMdHydase_ssu_swvl"/>
</dbReference>
<comment type="subunit">
    <text evidence="5 10">Heterodimer of LeuC and LeuD.</text>
</comment>
<dbReference type="Pfam" id="PF00694">
    <property type="entry name" value="Aconitase_C"/>
    <property type="match status" value="1"/>
</dbReference>
<dbReference type="GO" id="GO:0009316">
    <property type="term" value="C:3-isopropylmalate dehydratase complex"/>
    <property type="evidence" value="ECO:0007669"/>
    <property type="project" value="InterPro"/>
</dbReference>
<dbReference type="PANTHER" id="PTHR43345:SF5">
    <property type="entry name" value="3-ISOPROPYLMALATE DEHYDRATASE SMALL SUBUNIT"/>
    <property type="match status" value="1"/>
</dbReference>
<accession>A0A370X7L4</accession>
<dbReference type="HAMAP" id="MF_01031">
    <property type="entry name" value="LeuD_type1"/>
    <property type="match status" value="1"/>
</dbReference>
<dbReference type="RefSeq" id="WP_115478113.1">
    <property type="nucleotide sequence ID" value="NZ_QRBF01000003.1"/>
</dbReference>
<dbReference type="GO" id="GO:0009098">
    <property type="term" value="P:L-leucine biosynthetic process"/>
    <property type="evidence" value="ECO:0007669"/>
    <property type="project" value="UniProtKB-UniRule"/>
</dbReference>
<dbReference type="CDD" id="cd01577">
    <property type="entry name" value="IPMI_Swivel"/>
    <property type="match status" value="1"/>
</dbReference>
<dbReference type="Proteomes" id="UP000255334">
    <property type="component" value="Unassembled WGS sequence"/>
</dbReference>
<comment type="similarity">
    <text evidence="4 10">Belongs to the LeuD family. LeuD type 1 subfamily.</text>
</comment>
<dbReference type="FunFam" id="3.20.19.10:FF:000003">
    <property type="entry name" value="3-isopropylmalate dehydratase small subunit"/>
    <property type="match status" value="1"/>
</dbReference>
<evidence type="ECO:0000256" key="4">
    <source>
        <dbReference type="ARBA" id="ARBA00009845"/>
    </source>
</evidence>
<evidence type="ECO:0000313" key="13">
    <source>
        <dbReference type="Proteomes" id="UP000255334"/>
    </source>
</evidence>
<dbReference type="Gene3D" id="3.20.19.10">
    <property type="entry name" value="Aconitase, domain 4"/>
    <property type="match status" value="1"/>
</dbReference>
<evidence type="ECO:0000256" key="2">
    <source>
        <dbReference type="ARBA" id="ARBA00002695"/>
    </source>
</evidence>
<dbReference type="GO" id="GO:0003861">
    <property type="term" value="F:3-isopropylmalate dehydratase activity"/>
    <property type="evidence" value="ECO:0007669"/>
    <property type="project" value="UniProtKB-UniRule"/>
</dbReference>
<proteinExistence type="inferred from homology"/>
<organism evidence="12 13">
    <name type="scientific">Dyella psychrodurans</name>
    <dbReference type="NCBI Taxonomy" id="1927960"/>
    <lineage>
        <taxon>Bacteria</taxon>
        <taxon>Pseudomonadati</taxon>
        <taxon>Pseudomonadota</taxon>
        <taxon>Gammaproteobacteria</taxon>
        <taxon>Lysobacterales</taxon>
        <taxon>Rhodanobacteraceae</taxon>
        <taxon>Dyella</taxon>
    </lineage>
</organism>
<sequence>MKPVTRIHSRTAVLVDENIDTDRIIPARFLTTTERSGLGKHCFQDWRYSQDGSDNPAFPLNKPEARGCSILVAGRNFGCGSSREHAPWALLDYGIQAVLCSEIADIFRGNALKNGLLAIVLDEAEHRWLLKNPGIELSIDVREQAIELPDGGRIRFQLEPFARHCLLNGVDQLGFLLQQEATITQYEQQQEKAA</sequence>
<comment type="pathway">
    <text evidence="3 10">Amino-acid biosynthesis; L-leucine biosynthesis; L-leucine from 3-methyl-2-oxobutanoate: step 2/4.</text>
</comment>
<keyword evidence="13" id="KW-1185">Reference proteome</keyword>
<evidence type="ECO:0000256" key="6">
    <source>
        <dbReference type="ARBA" id="ARBA00022430"/>
    </source>
</evidence>
<dbReference type="InterPro" id="IPR050075">
    <property type="entry name" value="LeuD"/>
</dbReference>
<comment type="catalytic activity">
    <reaction evidence="1 10">
        <text>(2R,3S)-3-isopropylmalate = (2S)-2-isopropylmalate</text>
        <dbReference type="Rhea" id="RHEA:32287"/>
        <dbReference type="ChEBI" id="CHEBI:1178"/>
        <dbReference type="ChEBI" id="CHEBI:35121"/>
        <dbReference type="EC" id="4.2.1.33"/>
    </reaction>
</comment>
<keyword evidence="8 10" id="KW-0456">Lyase</keyword>
<keyword evidence="9 10" id="KW-0100">Branched-chain amino acid biosynthesis</keyword>
<dbReference type="AlphaFoldDB" id="A0A370X7L4"/>
<dbReference type="PANTHER" id="PTHR43345">
    <property type="entry name" value="3-ISOPROPYLMALATE DEHYDRATASE SMALL SUBUNIT 2-RELATED-RELATED"/>
    <property type="match status" value="1"/>
</dbReference>
<dbReference type="EMBL" id="QRBF01000003">
    <property type="protein sequence ID" value="RDS84312.1"/>
    <property type="molecule type" value="Genomic_DNA"/>
</dbReference>
<dbReference type="InterPro" id="IPR033940">
    <property type="entry name" value="IPMI_Swivel"/>
</dbReference>
<dbReference type="SUPFAM" id="SSF52016">
    <property type="entry name" value="LeuD/IlvD-like"/>
    <property type="match status" value="1"/>
</dbReference>
<name>A0A370X7L4_9GAMM</name>
<evidence type="ECO:0000256" key="8">
    <source>
        <dbReference type="ARBA" id="ARBA00023239"/>
    </source>
</evidence>
<dbReference type="InterPro" id="IPR015928">
    <property type="entry name" value="Aconitase/3IPM_dehydase_swvl"/>
</dbReference>
<gene>
    <name evidence="10 12" type="primary">leuD</name>
    <name evidence="12" type="ORF">DWU99_11290</name>
</gene>
<evidence type="ECO:0000256" key="9">
    <source>
        <dbReference type="ARBA" id="ARBA00023304"/>
    </source>
</evidence>
<dbReference type="NCBIfam" id="NF002458">
    <property type="entry name" value="PRK01641.1"/>
    <property type="match status" value="1"/>
</dbReference>
<feature type="domain" description="Aconitase A/isopropylmalate dehydratase small subunit swivel" evidence="11">
    <location>
        <begin position="9"/>
        <end position="123"/>
    </location>
</feature>
<evidence type="ECO:0000256" key="7">
    <source>
        <dbReference type="ARBA" id="ARBA00022605"/>
    </source>
</evidence>
<comment type="caution">
    <text evidence="12">The sequence shown here is derived from an EMBL/GenBank/DDBJ whole genome shotgun (WGS) entry which is preliminary data.</text>
</comment>